<name>A0A2P2NPY3_RHIMU</name>
<organism evidence="1">
    <name type="scientific">Rhizophora mucronata</name>
    <name type="common">Asiatic mangrove</name>
    <dbReference type="NCBI Taxonomy" id="61149"/>
    <lineage>
        <taxon>Eukaryota</taxon>
        <taxon>Viridiplantae</taxon>
        <taxon>Streptophyta</taxon>
        <taxon>Embryophyta</taxon>
        <taxon>Tracheophyta</taxon>
        <taxon>Spermatophyta</taxon>
        <taxon>Magnoliopsida</taxon>
        <taxon>eudicotyledons</taxon>
        <taxon>Gunneridae</taxon>
        <taxon>Pentapetalae</taxon>
        <taxon>rosids</taxon>
        <taxon>fabids</taxon>
        <taxon>Malpighiales</taxon>
        <taxon>Rhizophoraceae</taxon>
        <taxon>Rhizophora</taxon>
    </lineage>
</organism>
<reference evidence="1" key="1">
    <citation type="submission" date="2018-02" db="EMBL/GenBank/DDBJ databases">
        <title>Rhizophora mucronata_Transcriptome.</title>
        <authorList>
            <person name="Meera S.P."/>
            <person name="Sreeshan A."/>
            <person name="Augustine A."/>
        </authorList>
    </citation>
    <scope>NUCLEOTIDE SEQUENCE</scope>
    <source>
        <tissue evidence="1">Leaf</tissue>
    </source>
</reference>
<accession>A0A2P2NPY3</accession>
<dbReference type="EMBL" id="GGEC01064075">
    <property type="protein sequence ID" value="MBX44559.1"/>
    <property type="molecule type" value="Transcribed_RNA"/>
</dbReference>
<protein>
    <submittedName>
        <fullName evidence="1">Uncharacterized protein</fullName>
    </submittedName>
</protein>
<sequence length="18" mass="2144">MLRASAISRSFEPMEWTM</sequence>
<evidence type="ECO:0000313" key="1">
    <source>
        <dbReference type="EMBL" id="MBX44559.1"/>
    </source>
</evidence>
<proteinExistence type="predicted"/>
<dbReference type="AlphaFoldDB" id="A0A2P2NPY3"/>